<keyword evidence="3" id="KW-1185">Reference proteome</keyword>
<dbReference type="SUPFAM" id="SSF54593">
    <property type="entry name" value="Glyoxalase/Bleomycin resistance protein/Dihydroxybiphenyl dioxygenase"/>
    <property type="match status" value="1"/>
</dbReference>
<feature type="domain" description="VOC" evidence="1">
    <location>
        <begin position="5"/>
        <end position="126"/>
    </location>
</feature>
<gene>
    <name evidence="2" type="ORF">GCM10016455_23970</name>
</gene>
<reference evidence="3" key="1">
    <citation type="journal article" date="2019" name="Int. J. Syst. Evol. Microbiol.">
        <title>The Global Catalogue of Microorganisms (GCM) 10K type strain sequencing project: providing services to taxonomists for standard genome sequencing and annotation.</title>
        <authorList>
            <consortium name="The Broad Institute Genomics Platform"/>
            <consortium name="The Broad Institute Genome Sequencing Center for Infectious Disease"/>
            <person name="Wu L."/>
            <person name="Ma J."/>
        </authorList>
    </citation>
    <scope>NUCLEOTIDE SEQUENCE [LARGE SCALE GENOMIC DNA]</scope>
    <source>
        <strain evidence="3">KCTC 42443</strain>
    </source>
</reference>
<protein>
    <submittedName>
        <fullName evidence="2">Glyoxalase</fullName>
    </submittedName>
</protein>
<dbReference type="PROSITE" id="PS51819">
    <property type="entry name" value="VOC"/>
    <property type="match status" value="1"/>
</dbReference>
<dbReference type="InterPro" id="IPR037523">
    <property type="entry name" value="VOC_core"/>
</dbReference>
<sequence length="138" mass="15227">MKTNRVSLITLGVKDLARARAFYEAIGWEPSGVEDKVVFYDMNGMKFGFYTLEGLANDTGRKVEDLKTGAMTLAQCFPTEAEVDAAYEAALAAGATAVARPEKVFWGGYSGYIADPDGHLWEYAMNPFWDLDEDGHLK</sequence>
<dbReference type="Gene3D" id="3.10.180.10">
    <property type="entry name" value="2,3-Dihydroxybiphenyl 1,2-Dioxygenase, domain 1"/>
    <property type="match status" value="1"/>
</dbReference>
<dbReference type="InterPro" id="IPR004360">
    <property type="entry name" value="Glyas_Fos-R_dOase_dom"/>
</dbReference>
<name>A0ABQ3J396_9RHOB</name>
<dbReference type="RefSeq" id="WP_191286778.1">
    <property type="nucleotide sequence ID" value="NZ_BNCH01000005.1"/>
</dbReference>
<dbReference type="PANTHER" id="PTHR36503:SF1">
    <property type="entry name" value="BLR2520 PROTEIN"/>
    <property type="match status" value="1"/>
</dbReference>
<dbReference type="Proteomes" id="UP000609802">
    <property type="component" value="Unassembled WGS sequence"/>
</dbReference>
<accession>A0ABQ3J396</accession>
<evidence type="ECO:0000313" key="3">
    <source>
        <dbReference type="Proteomes" id="UP000609802"/>
    </source>
</evidence>
<organism evidence="2 3">
    <name type="scientific">Aliiroseovarius zhejiangensis</name>
    <dbReference type="NCBI Taxonomy" id="1632025"/>
    <lineage>
        <taxon>Bacteria</taxon>
        <taxon>Pseudomonadati</taxon>
        <taxon>Pseudomonadota</taxon>
        <taxon>Alphaproteobacteria</taxon>
        <taxon>Rhodobacterales</taxon>
        <taxon>Paracoccaceae</taxon>
        <taxon>Aliiroseovarius</taxon>
    </lineage>
</organism>
<comment type="caution">
    <text evidence="2">The sequence shown here is derived from an EMBL/GenBank/DDBJ whole genome shotgun (WGS) entry which is preliminary data.</text>
</comment>
<dbReference type="InterPro" id="IPR029068">
    <property type="entry name" value="Glyas_Bleomycin-R_OHBP_Dase"/>
</dbReference>
<dbReference type="EMBL" id="BNCH01000005">
    <property type="protein sequence ID" value="GHF02109.1"/>
    <property type="molecule type" value="Genomic_DNA"/>
</dbReference>
<evidence type="ECO:0000259" key="1">
    <source>
        <dbReference type="PROSITE" id="PS51819"/>
    </source>
</evidence>
<evidence type="ECO:0000313" key="2">
    <source>
        <dbReference type="EMBL" id="GHF02109.1"/>
    </source>
</evidence>
<dbReference type="PANTHER" id="PTHR36503">
    <property type="entry name" value="BLR2520 PROTEIN"/>
    <property type="match status" value="1"/>
</dbReference>
<dbReference type="Pfam" id="PF00903">
    <property type="entry name" value="Glyoxalase"/>
    <property type="match status" value="1"/>
</dbReference>
<proteinExistence type="predicted"/>